<evidence type="ECO:0000256" key="3">
    <source>
        <dbReference type="ARBA" id="ARBA00023163"/>
    </source>
</evidence>
<dbReference type="PANTHER" id="PTHR30055:SF234">
    <property type="entry name" value="HTH-TYPE TRANSCRIPTIONAL REGULATOR BETI"/>
    <property type="match status" value="1"/>
</dbReference>
<dbReference type="Gene3D" id="1.10.10.60">
    <property type="entry name" value="Homeodomain-like"/>
    <property type="match status" value="1"/>
</dbReference>
<evidence type="ECO:0000313" key="7">
    <source>
        <dbReference type="Proteomes" id="UP000215459"/>
    </source>
</evidence>
<dbReference type="GO" id="GO:0000976">
    <property type="term" value="F:transcription cis-regulatory region binding"/>
    <property type="evidence" value="ECO:0007669"/>
    <property type="project" value="TreeGrafter"/>
</dbReference>
<dbReference type="Pfam" id="PF00440">
    <property type="entry name" value="TetR_N"/>
    <property type="match status" value="1"/>
</dbReference>
<organism evidence="6 7">
    <name type="scientific">Paludifilum halophilum</name>
    <dbReference type="NCBI Taxonomy" id="1642702"/>
    <lineage>
        <taxon>Bacteria</taxon>
        <taxon>Bacillati</taxon>
        <taxon>Bacillota</taxon>
        <taxon>Bacilli</taxon>
        <taxon>Bacillales</taxon>
        <taxon>Thermoactinomycetaceae</taxon>
        <taxon>Paludifilum</taxon>
    </lineage>
</organism>
<dbReference type="InterPro" id="IPR001647">
    <property type="entry name" value="HTH_TetR"/>
</dbReference>
<dbReference type="InterPro" id="IPR009057">
    <property type="entry name" value="Homeodomain-like_sf"/>
</dbReference>
<reference evidence="6 7" key="1">
    <citation type="submission" date="2017-07" db="EMBL/GenBank/DDBJ databases">
        <title>The genome sequence of Paludifilum halophilum highlights mechanisms for microbial adaptation to high salt environemnts.</title>
        <authorList>
            <person name="Belbahri L."/>
        </authorList>
    </citation>
    <scope>NUCLEOTIDE SEQUENCE [LARGE SCALE GENOMIC DNA]</scope>
    <source>
        <strain evidence="6 7">DSM 102817</strain>
    </source>
</reference>
<gene>
    <name evidence="6" type="ORF">CHM34_17200</name>
</gene>
<name>A0A235B2W0_9BACL</name>
<proteinExistence type="predicted"/>
<evidence type="ECO:0000313" key="6">
    <source>
        <dbReference type="EMBL" id="OYD06299.1"/>
    </source>
</evidence>
<accession>A0A235B2W0</accession>
<dbReference type="Gene3D" id="1.10.357.10">
    <property type="entry name" value="Tetracycline Repressor, domain 2"/>
    <property type="match status" value="1"/>
</dbReference>
<protein>
    <recommendedName>
        <fullName evidence="5">HTH tetR-type domain-containing protein</fullName>
    </recommendedName>
</protein>
<dbReference type="InterPro" id="IPR036271">
    <property type="entry name" value="Tet_transcr_reg_TetR-rel_C_sf"/>
</dbReference>
<dbReference type="PRINTS" id="PR00455">
    <property type="entry name" value="HTHTETR"/>
</dbReference>
<dbReference type="InterPro" id="IPR050109">
    <property type="entry name" value="HTH-type_TetR-like_transc_reg"/>
</dbReference>
<dbReference type="GO" id="GO:0003700">
    <property type="term" value="F:DNA-binding transcription factor activity"/>
    <property type="evidence" value="ECO:0007669"/>
    <property type="project" value="TreeGrafter"/>
</dbReference>
<dbReference type="AlphaFoldDB" id="A0A235B2W0"/>
<evidence type="ECO:0000256" key="2">
    <source>
        <dbReference type="ARBA" id="ARBA00023125"/>
    </source>
</evidence>
<evidence type="ECO:0000259" key="5">
    <source>
        <dbReference type="PROSITE" id="PS50977"/>
    </source>
</evidence>
<dbReference type="SUPFAM" id="SSF48498">
    <property type="entry name" value="Tetracyclin repressor-like, C-terminal domain"/>
    <property type="match status" value="1"/>
</dbReference>
<dbReference type="Proteomes" id="UP000215459">
    <property type="component" value="Unassembled WGS sequence"/>
</dbReference>
<comment type="caution">
    <text evidence="6">The sequence shown here is derived from an EMBL/GenBank/DDBJ whole genome shotgun (WGS) entry which is preliminary data.</text>
</comment>
<dbReference type="Pfam" id="PF17932">
    <property type="entry name" value="TetR_C_24"/>
    <property type="match status" value="1"/>
</dbReference>
<keyword evidence="7" id="KW-1185">Reference proteome</keyword>
<feature type="DNA-binding region" description="H-T-H motif" evidence="4">
    <location>
        <begin position="26"/>
        <end position="45"/>
    </location>
</feature>
<dbReference type="PROSITE" id="PS50977">
    <property type="entry name" value="HTH_TETR_2"/>
    <property type="match status" value="1"/>
</dbReference>
<feature type="domain" description="HTH tetR-type" evidence="5">
    <location>
        <begin position="3"/>
        <end position="63"/>
    </location>
</feature>
<keyword evidence="1" id="KW-0805">Transcription regulation</keyword>
<keyword evidence="2 4" id="KW-0238">DNA-binding</keyword>
<keyword evidence="3" id="KW-0804">Transcription</keyword>
<dbReference type="EMBL" id="NOWF01000014">
    <property type="protein sequence ID" value="OYD06299.1"/>
    <property type="molecule type" value="Genomic_DNA"/>
</dbReference>
<dbReference type="SUPFAM" id="SSF46689">
    <property type="entry name" value="Homeodomain-like"/>
    <property type="match status" value="1"/>
</dbReference>
<evidence type="ECO:0000256" key="1">
    <source>
        <dbReference type="ARBA" id="ARBA00023015"/>
    </source>
</evidence>
<dbReference type="OrthoDB" id="9780824at2"/>
<evidence type="ECO:0000256" key="4">
    <source>
        <dbReference type="PROSITE-ProRule" id="PRU00335"/>
    </source>
</evidence>
<sequence>MGRETIDQIFAAAVDVFAHSSFERAKMDEIAGYAGVAKGTIYYHFKSKEELFVALMNDGMEQITEFLRRRIASAEGAADQLREALEAYVTYLFRNGTFAKLLLSEVWGSTQRQHVFRARIRELVAIIEEVLAQGESEGVFRPMDKRETAVAVFGAASVTVLQEIFHRQEGGDDMEIDERIPSLVAALEALLYRGVISSRNFNG</sequence>
<dbReference type="RefSeq" id="WP_094265851.1">
    <property type="nucleotide sequence ID" value="NZ_NOWF01000014.1"/>
</dbReference>
<dbReference type="PANTHER" id="PTHR30055">
    <property type="entry name" value="HTH-TYPE TRANSCRIPTIONAL REGULATOR RUTR"/>
    <property type="match status" value="1"/>
</dbReference>
<dbReference type="InterPro" id="IPR041490">
    <property type="entry name" value="KstR2_TetR_C"/>
</dbReference>